<name>A0AAN9Y0W0_9HEMI</name>
<keyword evidence="4" id="KW-1185">Reference proteome</keyword>
<dbReference type="GO" id="GO:0030509">
    <property type="term" value="P:BMP signaling pathway"/>
    <property type="evidence" value="ECO:0007669"/>
    <property type="project" value="TreeGrafter"/>
</dbReference>
<feature type="region of interest" description="Disordered" evidence="1">
    <location>
        <begin position="99"/>
        <end position="123"/>
    </location>
</feature>
<feature type="domain" description="Repulsive guidance molecule C-terminal" evidence="2">
    <location>
        <begin position="6"/>
        <end position="199"/>
    </location>
</feature>
<dbReference type="GO" id="GO:0015026">
    <property type="term" value="F:coreceptor activity"/>
    <property type="evidence" value="ECO:0007669"/>
    <property type="project" value="TreeGrafter"/>
</dbReference>
<reference evidence="3 4" key="1">
    <citation type="submission" date="2024-03" db="EMBL/GenBank/DDBJ databases">
        <title>Adaptation during the transition from Ophiocordyceps entomopathogen to insect associate is accompanied by gene loss and intensified selection.</title>
        <authorList>
            <person name="Ward C.M."/>
            <person name="Onetto C.A."/>
            <person name="Borneman A.R."/>
        </authorList>
    </citation>
    <scope>NUCLEOTIDE SEQUENCE [LARGE SCALE GENOMIC DNA]</scope>
    <source>
        <strain evidence="3">AWRI1</strain>
        <tissue evidence="3">Single Adult Female</tissue>
    </source>
</reference>
<accession>A0AAN9Y0W0</accession>
<protein>
    <recommendedName>
        <fullName evidence="2">Repulsive guidance molecule C-terminal domain-containing protein</fullName>
    </recommendedName>
</protein>
<dbReference type="GO" id="GO:0005886">
    <property type="term" value="C:plasma membrane"/>
    <property type="evidence" value="ECO:0007669"/>
    <property type="project" value="TreeGrafter"/>
</dbReference>
<evidence type="ECO:0000256" key="1">
    <source>
        <dbReference type="SAM" id="MobiDB-lite"/>
    </source>
</evidence>
<comment type="caution">
    <text evidence="3">The sequence shown here is derived from an EMBL/GenBank/DDBJ whole genome shotgun (WGS) entry which is preliminary data.</text>
</comment>
<gene>
    <name evidence="3" type="ORF">V9T40_012769</name>
</gene>
<dbReference type="EMBL" id="JBBCAQ010000036">
    <property type="protein sequence ID" value="KAK7576483.1"/>
    <property type="molecule type" value="Genomic_DNA"/>
</dbReference>
<evidence type="ECO:0000313" key="4">
    <source>
        <dbReference type="Proteomes" id="UP001367676"/>
    </source>
</evidence>
<dbReference type="PANTHER" id="PTHR31428:SF6">
    <property type="entry name" value="REPULSIVE GUIDANCE MOLECULE B HOMOLOG DRAG-1"/>
    <property type="match status" value="1"/>
</dbReference>
<proteinExistence type="predicted"/>
<dbReference type="Gene3D" id="3.40.1000.10">
    <property type="entry name" value="Mog1/PsbP, alpha/beta/alpha sandwich"/>
    <property type="match status" value="1"/>
</dbReference>
<dbReference type="Proteomes" id="UP001367676">
    <property type="component" value="Unassembled WGS sequence"/>
</dbReference>
<dbReference type="InterPro" id="IPR040287">
    <property type="entry name" value="RGM"/>
</dbReference>
<evidence type="ECO:0000313" key="3">
    <source>
        <dbReference type="EMBL" id="KAK7576483.1"/>
    </source>
</evidence>
<dbReference type="InterPro" id="IPR009496">
    <property type="entry name" value="RGM_C"/>
</dbReference>
<dbReference type="Pfam" id="PF06534">
    <property type="entry name" value="RGM_C"/>
    <property type="match status" value="1"/>
</dbReference>
<organism evidence="3 4">
    <name type="scientific">Parthenolecanium corni</name>
    <dbReference type="NCBI Taxonomy" id="536013"/>
    <lineage>
        <taxon>Eukaryota</taxon>
        <taxon>Metazoa</taxon>
        <taxon>Ecdysozoa</taxon>
        <taxon>Arthropoda</taxon>
        <taxon>Hexapoda</taxon>
        <taxon>Insecta</taxon>
        <taxon>Pterygota</taxon>
        <taxon>Neoptera</taxon>
        <taxon>Paraneoptera</taxon>
        <taxon>Hemiptera</taxon>
        <taxon>Sternorrhyncha</taxon>
        <taxon>Coccoidea</taxon>
        <taxon>Coccidae</taxon>
        <taxon>Parthenolecanium</taxon>
    </lineage>
</organism>
<evidence type="ECO:0000259" key="2">
    <source>
        <dbReference type="Pfam" id="PF06534"/>
    </source>
</evidence>
<dbReference type="AlphaFoldDB" id="A0AAN9Y0W0"/>
<feature type="compositionally biased region" description="Acidic residues" evidence="1">
    <location>
        <begin position="102"/>
        <end position="115"/>
    </location>
</feature>
<sequence length="257" mass="28356">MVKAKMITVVVKSSSTPCTLEKRYSADSQYPLPSTFDDGTDRPGADETVSLHFRQNGENRETVEIFVKYIATRLVIRRVGRYLAFSARLPEEVYEMSRTFDSDDDDDDGGGDGDGENASPELCTVGCPASEQLDIAAAHDYVMGREQALAECNSTEHLSDELHNRLTDSYLDWCMFDLMTSGTVYDFVAVAHAAQADALDVEAHSLMNRTKPIDLISAQRNAQTETGASAAVAHLLRRLQLPVFVTCLVSSLSRYLL</sequence>
<dbReference type="PANTHER" id="PTHR31428">
    <property type="entry name" value="RGM DOMAIN FAMILY MEMBER DRAG-1"/>
    <property type="match status" value="1"/>
</dbReference>